<dbReference type="Proteomes" id="UP000242502">
    <property type="component" value="Unassembled WGS sequence"/>
</dbReference>
<keyword evidence="1" id="KW-0408">Iron</keyword>
<dbReference type="Gene3D" id="2.30.30.90">
    <property type="match status" value="1"/>
</dbReference>
<accession>A0A1D2QM56</accession>
<protein>
    <submittedName>
        <fullName evidence="3">Iron transporter FeoA</fullName>
    </submittedName>
</protein>
<comment type="caution">
    <text evidence="3">The sequence shown here is derived from an EMBL/GenBank/DDBJ whole genome shotgun (WGS) entry which is preliminary data.</text>
</comment>
<gene>
    <name evidence="3" type="ORF">AB835_12905</name>
</gene>
<dbReference type="InterPro" id="IPR038157">
    <property type="entry name" value="FeoA_core_dom"/>
</dbReference>
<dbReference type="STRING" id="62101.AB835_12905"/>
<sequence length="77" mass="8375">MKVTLGELKAGECGMITAFPDGSSTYRRKLLAMGLTPGTRFTVSRVAPLGDPIQLQVRGFQLSVRRHEATAVEVSRI</sequence>
<dbReference type="GO" id="GO:0046914">
    <property type="term" value="F:transition metal ion binding"/>
    <property type="evidence" value="ECO:0007669"/>
    <property type="project" value="InterPro"/>
</dbReference>
<dbReference type="EMBL" id="MDLC01000059">
    <property type="protein sequence ID" value="ODS22660.1"/>
    <property type="molecule type" value="Genomic_DNA"/>
</dbReference>
<dbReference type="PANTHER" id="PTHR42954:SF2">
    <property type="entry name" value="FE(2+) TRANSPORT PROTEIN A"/>
    <property type="match status" value="1"/>
</dbReference>
<dbReference type="InterPro" id="IPR008988">
    <property type="entry name" value="Transcriptional_repressor_C"/>
</dbReference>
<dbReference type="InterPro" id="IPR052713">
    <property type="entry name" value="FeoA"/>
</dbReference>
<dbReference type="AlphaFoldDB" id="A0A1D2QM56"/>
<feature type="domain" description="Ferrous iron transporter FeoA-like" evidence="2">
    <location>
        <begin position="3"/>
        <end position="76"/>
    </location>
</feature>
<proteinExistence type="predicted"/>
<name>A0A1D2QM56_9GAMM</name>
<dbReference type="InterPro" id="IPR007167">
    <property type="entry name" value="Fe-transptr_FeoA-like"/>
</dbReference>
<evidence type="ECO:0000259" key="2">
    <source>
        <dbReference type="SMART" id="SM00899"/>
    </source>
</evidence>
<organism evidence="3 4">
    <name type="scientific">Candidatus Endobugula sertula</name>
    <name type="common">Bugula neritina bacterial symbiont</name>
    <dbReference type="NCBI Taxonomy" id="62101"/>
    <lineage>
        <taxon>Bacteria</taxon>
        <taxon>Pseudomonadati</taxon>
        <taxon>Pseudomonadota</taxon>
        <taxon>Gammaproteobacteria</taxon>
        <taxon>Cellvibrionales</taxon>
        <taxon>Cellvibrionaceae</taxon>
        <taxon>Candidatus Endobugula</taxon>
    </lineage>
</organism>
<dbReference type="SMART" id="SM00899">
    <property type="entry name" value="FeoA"/>
    <property type="match status" value="1"/>
</dbReference>
<evidence type="ECO:0000313" key="3">
    <source>
        <dbReference type="EMBL" id="ODS22660.1"/>
    </source>
</evidence>
<evidence type="ECO:0000256" key="1">
    <source>
        <dbReference type="ARBA" id="ARBA00023004"/>
    </source>
</evidence>
<dbReference type="SUPFAM" id="SSF50037">
    <property type="entry name" value="C-terminal domain of transcriptional repressors"/>
    <property type="match status" value="1"/>
</dbReference>
<dbReference type="Pfam" id="PF04023">
    <property type="entry name" value="FeoA"/>
    <property type="match status" value="1"/>
</dbReference>
<evidence type="ECO:0000313" key="4">
    <source>
        <dbReference type="Proteomes" id="UP000242502"/>
    </source>
</evidence>
<dbReference type="PANTHER" id="PTHR42954">
    <property type="entry name" value="FE(2+) TRANSPORT PROTEIN A"/>
    <property type="match status" value="1"/>
</dbReference>
<reference evidence="3 4" key="1">
    <citation type="journal article" date="2016" name="Appl. Environ. Microbiol.">
        <title>Lack of Overt Genome Reduction in the Bryostatin-Producing Bryozoan Symbiont "Candidatus Endobugula sertula".</title>
        <authorList>
            <person name="Miller I.J."/>
            <person name="Vanee N."/>
            <person name="Fong S.S."/>
            <person name="Lim-Fong G.E."/>
            <person name="Kwan J.C."/>
        </authorList>
    </citation>
    <scope>NUCLEOTIDE SEQUENCE [LARGE SCALE GENOMIC DNA]</scope>
    <source>
        <strain evidence="3">AB1-4</strain>
    </source>
</reference>